<accession>A0A1F5T0U8</accession>
<dbReference type="GO" id="GO:0016757">
    <property type="term" value="F:glycosyltransferase activity"/>
    <property type="evidence" value="ECO:0007669"/>
    <property type="project" value="UniProtKB-KW"/>
</dbReference>
<evidence type="ECO:0000256" key="4">
    <source>
        <dbReference type="ARBA" id="ARBA00022692"/>
    </source>
</evidence>
<dbReference type="Gene3D" id="3.90.550.10">
    <property type="entry name" value="Spore Coat Polysaccharide Biosynthesis Protein SpsA, Chain A"/>
    <property type="match status" value="1"/>
</dbReference>
<dbReference type="EMBL" id="MFGJ01000006">
    <property type="protein sequence ID" value="OGF32373.1"/>
    <property type="molecule type" value="Genomic_DNA"/>
</dbReference>
<dbReference type="PANTHER" id="PTHR48090:SF1">
    <property type="entry name" value="PROPHAGE BACTOPRENOL GLUCOSYL TRANSFERASE HOMOLOG"/>
    <property type="match status" value="1"/>
</dbReference>
<dbReference type="InterPro" id="IPR029044">
    <property type="entry name" value="Nucleotide-diphossugar_trans"/>
</dbReference>
<dbReference type="GO" id="GO:0005886">
    <property type="term" value="C:plasma membrane"/>
    <property type="evidence" value="ECO:0007669"/>
    <property type="project" value="TreeGrafter"/>
</dbReference>
<protein>
    <recommendedName>
        <fullName evidence="8">Glycosyltransferase 2-like domain-containing protein</fullName>
    </recommendedName>
</protein>
<comment type="caution">
    <text evidence="9">The sequence shown here is derived from an EMBL/GenBank/DDBJ whole genome shotgun (WGS) entry which is preliminary data.</text>
</comment>
<evidence type="ECO:0000256" key="7">
    <source>
        <dbReference type="SAM" id="Phobius"/>
    </source>
</evidence>
<dbReference type="STRING" id="1798002.A2478_03575"/>
<keyword evidence="4 7" id="KW-0812">Transmembrane</keyword>
<feature type="domain" description="Glycosyltransferase 2-like" evidence="8">
    <location>
        <begin position="6"/>
        <end position="168"/>
    </location>
</feature>
<dbReference type="Pfam" id="PF00535">
    <property type="entry name" value="Glycos_transf_2"/>
    <property type="match status" value="1"/>
</dbReference>
<evidence type="ECO:0000313" key="9">
    <source>
        <dbReference type="EMBL" id="OGF32373.1"/>
    </source>
</evidence>
<sequence>MAKLISVVIPIFNEQQNISLIYKAIKEQFLYLKDKYDYEIIFVNDGSIDESQEKLFKLAEINKKVKIVCFSRNFGKEFATSAGLYNANGEAVIVIDADMQHPPEKIPELLFQWENGKKVVIGIRTKNKGEGLIKNLGSKVFYWIINIIAETKIRSGGTDFRLIDREVVNHFNQFTEKNRMTRGLIDWLGFEKAYVEFQANPRVYGKAGYSLVKLIKLAMSTFVANSLFPLKFAGYLGLIITFVSGFMGFIVLIEQHFLDDPWHLQFTGTAQLAILIIFFIGIVLSSLGLIALYVGNIHQEVLNRPLYIVSKKINFDEK</sequence>
<dbReference type="SUPFAM" id="SSF53448">
    <property type="entry name" value="Nucleotide-diphospho-sugar transferases"/>
    <property type="match status" value="1"/>
</dbReference>
<feature type="transmembrane region" description="Helical" evidence="7">
    <location>
        <begin position="273"/>
        <end position="294"/>
    </location>
</feature>
<dbReference type="PANTHER" id="PTHR48090">
    <property type="entry name" value="UNDECAPRENYL-PHOSPHATE 4-DEOXY-4-FORMAMIDO-L-ARABINOSE TRANSFERASE-RELATED"/>
    <property type="match status" value="1"/>
</dbReference>
<keyword evidence="2" id="KW-0328">Glycosyltransferase</keyword>
<keyword evidence="3" id="KW-0808">Transferase</keyword>
<evidence type="ECO:0000256" key="2">
    <source>
        <dbReference type="ARBA" id="ARBA00022676"/>
    </source>
</evidence>
<evidence type="ECO:0000259" key="8">
    <source>
        <dbReference type="Pfam" id="PF00535"/>
    </source>
</evidence>
<keyword evidence="6 7" id="KW-0472">Membrane</keyword>
<comment type="subcellular location">
    <subcellularLocation>
        <location evidence="1">Membrane</location>
        <topology evidence="1">Multi-pass membrane protein</topology>
    </subcellularLocation>
</comment>
<reference evidence="9 10" key="1">
    <citation type="journal article" date="2016" name="Nat. Commun.">
        <title>Thousands of microbial genomes shed light on interconnected biogeochemical processes in an aquifer system.</title>
        <authorList>
            <person name="Anantharaman K."/>
            <person name="Brown C.T."/>
            <person name="Hug L.A."/>
            <person name="Sharon I."/>
            <person name="Castelle C.J."/>
            <person name="Probst A.J."/>
            <person name="Thomas B.C."/>
            <person name="Singh A."/>
            <person name="Wilkins M.J."/>
            <person name="Karaoz U."/>
            <person name="Brodie E.L."/>
            <person name="Williams K.H."/>
            <person name="Hubbard S.S."/>
            <person name="Banfield J.F."/>
        </authorList>
    </citation>
    <scope>NUCLEOTIDE SEQUENCE [LARGE SCALE GENOMIC DNA]</scope>
</reference>
<evidence type="ECO:0000313" key="10">
    <source>
        <dbReference type="Proteomes" id="UP000179001"/>
    </source>
</evidence>
<proteinExistence type="predicted"/>
<evidence type="ECO:0000256" key="1">
    <source>
        <dbReference type="ARBA" id="ARBA00004141"/>
    </source>
</evidence>
<dbReference type="Proteomes" id="UP000179001">
    <property type="component" value="Unassembled WGS sequence"/>
</dbReference>
<dbReference type="AlphaFoldDB" id="A0A1F5T0U8"/>
<evidence type="ECO:0000256" key="6">
    <source>
        <dbReference type="ARBA" id="ARBA00023136"/>
    </source>
</evidence>
<dbReference type="InterPro" id="IPR050256">
    <property type="entry name" value="Glycosyltransferase_2"/>
</dbReference>
<evidence type="ECO:0000256" key="3">
    <source>
        <dbReference type="ARBA" id="ARBA00022679"/>
    </source>
</evidence>
<gene>
    <name evidence="9" type="ORF">A2478_03575</name>
</gene>
<evidence type="ECO:0000256" key="5">
    <source>
        <dbReference type="ARBA" id="ARBA00022989"/>
    </source>
</evidence>
<organism evidence="9 10">
    <name type="scientific">Candidatus Falkowbacteria bacterium RIFOXYC2_FULL_36_12</name>
    <dbReference type="NCBI Taxonomy" id="1798002"/>
    <lineage>
        <taxon>Bacteria</taxon>
        <taxon>Candidatus Falkowiibacteriota</taxon>
    </lineage>
</organism>
<name>A0A1F5T0U8_9BACT</name>
<dbReference type="CDD" id="cd04187">
    <property type="entry name" value="DPM1_like_bac"/>
    <property type="match status" value="1"/>
</dbReference>
<feature type="transmembrane region" description="Helical" evidence="7">
    <location>
        <begin position="232"/>
        <end position="253"/>
    </location>
</feature>
<keyword evidence="5 7" id="KW-1133">Transmembrane helix</keyword>
<dbReference type="InterPro" id="IPR001173">
    <property type="entry name" value="Glyco_trans_2-like"/>
</dbReference>